<dbReference type="InterPro" id="IPR051377">
    <property type="entry name" value="DNA_Pol-Epsilon_Subunit"/>
</dbReference>
<feature type="compositionally biased region" description="Acidic residues" evidence="6">
    <location>
        <begin position="197"/>
        <end position="235"/>
    </location>
</feature>
<sequence>MPPRKSDASRAGGANGDEGSGTPTAKDAQKTVEGINLEDLNLPKSIVTRLAKGVLPPNTQIQGNATLAMSKSATVFVNYLASQANTFATDANRKTIAPQDVFKALEELEFPDFAPRLEAELAKFNEVQTDKRNVYRKKVAADKAAKSGSPTAGDGDADEVGTDRDGQPASKKARVELGDVAEGDSSEMHEGDTMGDVGDEEADEDDRQGDEEEDDEEEEEDDEGEEEERLEDPIEESTLQEGEDEALDNGDESD</sequence>
<dbReference type="InterPro" id="IPR009072">
    <property type="entry name" value="Histone-fold"/>
</dbReference>
<evidence type="ECO:0000256" key="2">
    <source>
        <dbReference type="ARBA" id="ARBA00022705"/>
    </source>
</evidence>
<dbReference type="GO" id="GO:0006272">
    <property type="term" value="P:leading strand elongation"/>
    <property type="evidence" value="ECO:0007669"/>
    <property type="project" value="TreeGrafter"/>
</dbReference>
<evidence type="ECO:0000313" key="8">
    <source>
        <dbReference type="EMBL" id="RFU35959.1"/>
    </source>
</evidence>
<organism evidence="8 9">
    <name type="scientific">Scytalidium lignicola</name>
    <name type="common">Hyphomycete</name>
    <dbReference type="NCBI Taxonomy" id="5539"/>
    <lineage>
        <taxon>Eukaryota</taxon>
        <taxon>Fungi</taxon>
        <taxon>Dikarya</taxon>
        <taxon>Ascomycota</taxon>
        <taxon>Pezizomycotina</taxon>
        <taxon>Leotiomycetes</taxon>
        <taxon>Leotiomycetes incertae sedis</taxon>
        <taxon>Scytalidium</taxon>
    </lineage>
</organism>
<dbReference type="InterPro" id="IPR003958">
    <property type="entry name" value="CBFA_NFYB_domain"/>
</dbReference>
<dbReference type="AlphaFoldDB" id="A0A3E2HRH2"/>
<feature type="non-terminal residue" evidence="8">
    <location>
        <position position="1"/>
    </location>
</feature>
<keyword evidence="9" id="KW-1185">Reference proteome</keyword>
<keyword evidence="3" id="KW-0539">Nucleus</keyword>
<protein>
    <recommendedName>
        <fullName evidence="4">DNA polymerase epsilon subunit D</fullName>
    </recommendedName>
    <alternativeName>
        <fullName evidence="5">DNA polymerase II subunit D</fullName>
    </alternativeName>
</protein>
<evidence type="ECO:0000256" key="3">
    <source>
        <dbReference type="ARBA" id="ARBA00023242"/>
    </source>
</evidence>
<dbReference type="Gene3D" id="1.10.20.10">
    <property type="entry name" value="Histone, subunit A"/>
    <property type="match status" value="1"/>
</dbReference>
<dbReference type="GO" id="GO:0031490">
    <property type="term" value="F:chromatin DNA binding"/>
    <property type="evidence" value="ECO:0007669"/>
    <property type="project" value="TreeGrafter"/>
</dbReference>
<dbReference type="PANTHER" id="PTHR46172">
    <property type="entry name" value="DNA POLYMERASE EPSILON SUBUNIT 3"/>
    <property type="match status" value="1"/>
</dbReference>
<accession>A0A3E2HRH2</accession>
<dbReference type="GO" id="GO:0008623">
    <property type="term" value="C:CHRAC"/>
    <property type="evidence" value="ECO:0007669"/>
    <property type="project" value="TreeGrafter"/>
</dbReference>
<dbReference type="Pfam" id="PF00808">
    <property type="entry name" value="CBFD_NFYB_HMF"/>
    <property type="match status" value="1"/>
</dbReference>
<dbReference type="GO" id="GO:0006974">
    <property type="term" value="P:DNA damage response"/>
    <property type="evidence" value="ECO:0007669"/>
    <property type="project" value="TreeGrafter"/>
</dbReference>
<reference evidence="8 9" key="1">
    <citation type="submission" date="2018-05" db="EMBL/GenBank/DDBJ databases">
        <title>Draft genome sequence of Scytalidium lignicola DSM 105466, a ubiquitous saprotrophic fungus.</title>
        <authorList>
            <person name="Buettner E."/>
            <person name="Gebauer A.M."/>
            <person name="Hofrichter M."/>
            <person name="Liers C."/>
            <person name="Kellner H."/>
        </authorList>
    </citation>
    <scope>NUCLEOTIDE SEQUENCE [LARGE SCALE GENOMIC DNA]</scope>
    <source>
        <strain evidence="8 9">DSM 105466</strain>
    </source>
</reference>
<dbReference type="GO" id="GO:0031507">
    <property type="term" value="P:heterochromatin formation"/>
    <property type="evidence" value="ECO:0007669"/>
    <property type="project" value="TreeGrafter"/>
</dbReference>
<name>A0A3E2HRH2_SCYLI</name>
<dbReference type="OrthoDB" id="1707486at2759"/>
<feature type="non-terminal residue" evidence="8">
    <location>
        <position position="254"/>
    </location>
</feature>
<dbReference type="Proteomes" id="UP000258309">
    <property type="component" value="Unassembled WGS sequence"/>
</dbReference>
<proteinExistence type="predicted"/>
<evidence type="ECO:0000259" key="7">
    <source>
        <dbReference type="Pfam" id="PF00808"/>
    </source>
</evidence>
<evidence type="ECO:0000256" key="5">
    <source>
        <dbReference type="ARBA" id="ARBA00042096"/>
    </source>
</evidence>
<evidence type="ECO:0000313" key="9">
    <source>
        <dbReference type="Proteomes" id="UP000258309"/>
    </source>
</evidence>
<dbReference type="CDD" id="cd22928">
    <property type="entry name" value="HFD_POLE3_DPB4"/>
    <property type="match status" value="1"/>
</dbReference>
<dbReference type="GO" id="GO:0008622">
    <property type="term" value="C:epsilon DNA polymerase complex"/>
    <property type="evidence" value="ECO:0007669"/>
    <property type="project" value="TreeGrafter"/>
</dbReference>
<feature type="region of interest" description="Disordered" evidence="6">
    <location>
        <begin position="1"/>
        <end position="32"/>
    </location>
</feature>
<comment type="caution">
    <text evidence="8">The sequence shown here is derived from an EMBL/GenBank/DDBJ whole genome shotgun (WGS) entry which is preliminary data.</text>
</comment>
<evidence type="ECO:0000256" key="6">
    <source>
        <dbReference type="SAM" id="MobiDB-lite"/>
    </source>
</evidence>
<dbReference type="SUPFAM" id="SSF47113">
    <property type="entry name" value="Histone-fold"/>
    <property type="match status" value="1"/>
</dbReference>
<feature type="domain" description="Transcription factor CBF/NF-Y/archaeal histone" evidence="7">
    <location>
        <begin position="41"/>
        <end position="105"/>
    </location>
</feature>
<evidence type="ECO:0000256" key="4">
    <source>
        <dbReference type="ARBA" id="ARBA00039775"/>
    </source>
</evidence>
<dbReference type="GO" id="GO:0046982">
    <property type="term" value="F:protein heterodimerization activity"/>
    <property type="evidence" value="ECO:0007669"/>
    <property type="project" value="InterPro"/>
</dbReference>
<feature type="region of interest" description="Disordered" evidence="6">
    <location>
        <begin position="135"/>
        <end position="254"/>
    </location>
</feature>
<feature type="compositionally biased region" description="Acidic residues" evidence="6">
    <location>
        <begin position="241"/>
        <end position="254"/>
    </location>
</feature>
<keyword evidence="2" id="KW-0235">DNA replication</keyword>
<dbReference type="PANTHER" id="PTHR46172:SF1">
    <property type="entry name" value="DNA POLYMERASE EPSILON SUBUNIT 3"/>
    <property type="match status" value="1"/>
</dbReference>
<feature type="compositionally biased region" description="Basic and acidic residues" evidence="6">
    <location>
        <begin position="135"/>
        <end position="145"/>
    </location>
</feature>
<dbReference type="EMBL" id="NCSJ02000003">
    <property type="protein sequence ID" value="RFU35959.1"/>
    <property type="molecule type" value="Genomic_DNA"/>
</dbReference>
<evidence type="ECO:0000256" key="1">
    <source>
        <dbReference type="ARBA" id="ARBA00004123"/>
    </source>
</evidence>
<dbReference type="STRING" id="5539.A0A3E2HRH2"/>
<dbReference type="OMA" id="NTYRRKV"/>
<gene>
    <name evidence="8" type="ORF">B7463_g295</name>
</gene>
<comment type="subcellular location">
    <subcellularLocation>
        <location evidence="1">Nucleus</location>
    </subcellularLocation>
</comment>